<organism evidence="3 4">
    <name type="scientific">Yersinia entomophaga</name>
    <dbReference type="NCBI Taxonomy" id="935293"/>
    <lineage>
        <taxon>Bacteria</taxon>
        <taxon>Pseudomonadati</taxon>
        <taxon>Pseudomonadota</taxon>
        <taxon>Gammaproteobacteria</taxon>
        <taxon>Enterobacterales</taxon>
        <taxon>Yersiniaceae</taxon>
        <taxon>Yersinia</taxon>
    </lineage>
</organism>
<feature type="coiled-coil region" evidence="1">
    <location>
        <begin position="57"/>
        <end position="113"/>
    </location>
</feature>
<evidence type="ECO:0000256" key="1">
    <source>
        <dbReference type="SAM" id="Coils"/>
    </source>
</evidence>
<evidence type="ECO:0000259" key="2">
    <source>
        <dbReference type="Pfam" id="PF04448"/>
    </source>
</evidence>
<dbReference type="EMBL" id="CP010029">
    <property type="protein sequence ID" value="ANI29467.1"/>
    <property type="molecule type" value="Genomic_DNA"/>
</dbReference>
<evidence type="ECO:0000313" key="3">
    <source>
        <dbReference type="EMBL" id="ANI29467.1"/>
    </source>
</evidence>
<dbReference type="RefSeq" id="WP_064514103.1">
    <property type="nucleotide sequence ID" value="NZ_CP010029.1"/>
</dbReference>
<sequence length="192" mass="21317">MLYSQEYVDSLLAKLEAAEKEISDWRSVAGAAAQDDADWHKLADTDNEIICKLANALIGADERAKRAEKKLADLEFADYRIWHGAACHNGMKVISLENENAELKQRAEAAEARLLVPDGWNVLGPTYPAPYTPVLVAMNGVVQHITYQIEEGDNGDYWQPVNNEDDDGAPINQFQHWKPLPTAPVYPVEGGE</sequence>
<keyword evidence="4" id="KW-1185">Reference proteome</keyword>
<feature type="domain" description="DUF551" evidence="2">
    <location>
        <begin position="128"/>
        <end position="184"/>
    </location>
</feature>
<gene>
    <name evidence="3" type="ORF">PL78_06390</name>
</gene>
<name>A0ABN4PVJ9_YERET</name>
<proteinExistence type="predicted"/>
<dbReference type="Pfam" id="PF04448">
    <property type="entry name" value="DUF551"/>
    <property type="match status" value="1"/>
</dbReference>
<dbReference type="Proteomes" id="UP000266744">
    <property type="component" value="Chromosome"/>
</dbReference>
<protein>
    <recommendedName>
        <fullName evidence="2">DUF551 domain-containing protein</fullName>
    </recommendedName>
</protein>
<keyword evidence="1" id="KW-0175">Coiled coil</keyword>
<reference evidence="4" key="1">
    <citation type="journal article" date="2016" name="Toxins">
        <title>The Draft Genome Sequence of the Yersinia entomophaga Entomopathogenic Type Strain MH96T.</title>
        <authorList>
            <person name="Hurst M.R."/>
            <person name="Beattie A."/>
            <person name="Altermann E."/>
            <person name="Moraga R.M."/>
            <person name="Harper L.A."/>
            <person name="Calder J."/>
            <person name="Laugraud A."/>
        </authorList>
    </citation>
    <scope>NUCLEOTIDE SEQUENCE [LARGE SCALE GENOMIC DNA]</scope>
    <source>
        <strain evidence="4">MH96</strain>
    </source>
</reference>
<evidence type="ECO:0000313" key="4">
    <source>
        <dbReference type="Proteomes" id="UP000266744"/>
    </source>
</evidence>
<accession>A0ABN4PVJ9</accession>
<dbReference type="InterPro" id="IPR007539">
    <property type="entry name" value="DUF551"/>
</dbReference>